<organism evidence="2 3">
    <name type="scientific">Caerostris extrusa</name>
    <name type="common">Bark spider</name>
    <name type="synonym">Caerostris bankana</name>
    <dbReference type="NCBI Taxonomy" id="172846"/>
    <lineage>
        <taxon>Eukaryota</taxon>
        <taxon>Metazoa</taxon>
        <taxon>Ecdysozoa</taxon>
        <taxon>Arthropoda</taxon>
        <taxon>Chelicerata</taxon>
        <taxon>Arachnida</taxon>
        <taxon>Araneae</taxon>
        <taxon>Araneomorphae</taxon>
        <taxon>Entelegynae</taxon>
        <taxon>Araneoidea</taxon>
        <taxon>Araneidae</taxon>
        <taxon>Caerostris</taxon>
    </lineage>
</organism>
<dbReference type="Proteomes" id="UP001054945">
    <property type="component" value="Unassembled WGS sequence"/>
</dbReference>
<protein>
    <submittedName>
        <fullName evidence="2">Uncharacterized protein</fullName>
    </submittedName>
</protein>
<gene>
    <name evidence="2" type="ORF">CEXT_368311</name>
</gene>
<keyword evidence="3" id="KW-1185">Reference proteome</keyword>
<proteinExistence type="predicted"/>
<accession>A0AAV4WJX2</accession>
<sequence length="143" mass="15776">MDINRSRLIQFPATDHSHDPKHLPGKNERNGNPTSGRNHPQMGPQPDGQEPSSVPSSLCFKEKGCKGHGRNADGTETLTLQPGSSFLWGWTFFCVCFFTSAERIFSACDGPMPCSWRGAKENFKMFKMEEVSRGDSCGGMFVG</sequence>
<evidence type="ECO:0000313" key="2">
    <source>
        <dbReference type="EMBL" id="GIY81858.1"/>
    </source>
</evidence>
<name>A0AAV4WJX2_CAEEX</name>
<feature type="compositionally biased region" description="Basic and acidic residues" evidence="1">
    <location>
        <begin position="15"/>
        <end position="29"/>
    </location>
</feature>
<reference evidence="2 3" key="1">
    <citation type="submission" date="2021-06" db="EMBL/GenBank/DDBJ databases">
        <title>Caerostris extrusa draft genome.</title>
        <authorList>
            <person name="Kono N."/>
            <person name="Arakawa K."/>
        </authorList>
    </citation>
    <scope>NUCLEOTIDE SEQUENCE [LARGE SCALE GENOMIC DNA]</scope>
</reference>
<dbReference type="AlphaFoldDB" id="A0AAV4WJX2"/>
<dbReference type="EMBL" id="BPLR01016175">
    <property type="protein sequence ID" value="GIY81858.1"/>
    <property type="molecule type" value="Genomic_DNA"/>
</dbReference>
<comment type="caution">
    <text evidence="2">The sequence shown here is derived from an EMBL/GenBank/DDBJ whole genome shotgun (WGS) entry which is preliminary data.</text>
</comment>
<evidence type="ECO:0000256" key="1">
    <source>
        <dbReference type="SAM" id="MobiDB-lite"/>
    </source>
</evidence>
<feature type="region of interest" description="Disordered" evidence="1">
    <location>
        <begin position="1"/>
        <end position="57"/>
    </location>
</feature>
<evidence type="ECO:0000313" key="3">
    <source>
        <dbReference type="Proteomes" id="UP001054945"/>
    </source>
</evidence>